<comment type="caution">
    <text evidence="2">The sequence shown here is derived from an EMBL/GenBank/DDBJ whole genome shotgun (WGS) entry which is preliminary data.</text>
</comment>
<feature type="region of interest" description="Disordered" evidence="1">
    <location>
        <begin position="263"/>
        <end position="301"/>
    </location>
</feature>
<sequence length="301" mass="33016">MAIGDIVSLFANPTPTPAYPTTIFMSLEVSCMLGPDSKSFEEVRLADYFSSYAATGRPPTPYINPRPDLSLDDELTRRELGLPPLFRPPPDPPVTLPPGHGLLLPRHPQQSGEKLTAEKPNAVEVLLSKLQPFTHPILGYPHIKEPAVLFTSITADPKYWQWSFEELRYHAYTRGLRTSPPDMPRFVFTPANNTGTSLSWTSVRAFGTDPVQAPGMAEEASHKNLPHWPPWQKQVATAPEVPLPTSSGSSSFVPGSADLPFGHSFSSRPVNPFDPGNAKSHPINPFAEQSVRPVNPFSVPP</sequence>
<proteinExistence type="predicted"/>
<accession>A0AAW0CYX0</accession>
<reference evidence="2 3" key="1">
    <citation type="journal article" date="2024" name="J Genomics">
        <title>Draft genome sequencing and assembly of Favolaschia claudopus CIRM-BRFM 2984 isolated from oak limbs.</title>
        <authorList>
            <person name="Navarro D."/>
            <person name="Drula E."/>
            <person name="Chaduli D."/>
            <person name="Cazenave R."/>
            <person name="Ahrendt S."/>
            <person name="Wang J."/>
            <person name="Lipzen A."/>
            <person name="Daum C."/>
            <person name="Barry K."/>
            <person name="Grigoriev I.V."/>
            <person name="Favel A."/>
            <person name="Rosso M.N."/>
            <person name="Martin F."/>
        </authorList>
    </citation>
    <scope>NUCLEOTIDE SEQUENCE [LARGE SCALE GENOMIC DNA]</scope>
    <source>
        <strain evidence="2 3">CIRM-BRFM 2984</strain>
    </source>
</reference>
<dbReference type="Gene3D" id="1.10.10.2360">
    <property type="match status" value="1"/>
</dbReference>
<organism evidence="2 3">
    <name type="scientific">Favolaschia claudopus</name>
    <dbReference type="NCBI Taxonomy" id="2862362"/>
    <lineage>
        <taxon>Eukaryota</taxon>
        <taxon>Fungi</taxon>
        <taxon>Dikarya</taxon>
        <taxon>Basidiomycota</taxon>
        <taxon>Agaricomycotina</taxon>
        <taxon>Agaricomycetes</taxon>
        <taxon>Agaricomycetidae</taxon>
        <taxon>Agaricales</taxon>
        <taxon>Marasmiineae</taxon>
        <taxon>Mycenaceae</taxon>
        <taxon>Favolaschia</taxon>
    </lineage>
</organism>
<protein>
    <submittedName>
        <fullName evidence="2">Uncharacterized protein</fullName>
    </submittedName>
</protein>
<name>A0AAW0CYX0_9AGAR</name>
<evidence type="ECO:0000256" key="1">
    <source>
        <dbReference type="SAM" id="MobiDB-lite"/>
    </source>
</evidence>
<dbReference type="AlphaFoldDB" id="A0AAW0CYX0"/>
<evidence type="ECO:0000313" key="2">
    <source>
        <dbReference type="EMBL" id="KAK7043507.1"/>
    </source>
</evidence>
<keyword evidence="3" id="KW-1185">Reference proteome</keyword>
<dbReference type="EMBL" id="JAWWNJ010000012">
    <property type="protein sequence ID" value="KAK7043507.1"/>
    <property type="molecule type" value="Genomic_DNA"/>
</dbReference>
<evidence type="ECO:0000313" key="3">
    <source>
        <dbReference type="Proteomes" id="UP001362999"/>
    </source>
</evidence>
<dbReference type="Proteomes" id="UP001362999">
    <property type="component" value="Unassembled WGS sequence"/>
</dbReference>
<gene>
    <name evidence="2" type="ORF">R3P38DRAFT_3259595</name>
</gene>